<protein>
    <submittedName>
        <fullName evidence="3">Uncharacterized protein</fullName>
    </submittedName>
</protein>
<name>A0ABS3B3P1_9XANT</name>
<evidence type="ECO:0000313" key="4">
    <source>
        <dbReference type="Proteomes" id="UP000695802"/>
    </source>
</evidence>
<keyword evidence="2" id="KW-0812">Transmembrane</keyword>
<evidence type="ECO:0000256" key="2">
    <source>
        <dbReference type="SAM" id="Phobius"/>
    </source>
</evidence>
<keyword evidence="2" id="KW-1133">Transmembrane helix</keyword>
<reference evidence="3 4" key="1">
    <citation type="submission" date="2021-02" db="EMBL/GenBank/DDBJ databases">
        <title>Taxonomically Unique Crown Gall-Associated Xanthomonas Stains Have Deficiency in Virulence Repertories.</title>
        <authorList>
            <person name="Mafakheri H."/>
            <person name="Taghavi S.M."/>
            <person name="Dimkic I."/>
            <person name="Nemanja K."/>
            <person name="Osdaghi E."/>
        </authorList>
    </citation>
    <scope>NUCLEOTIDE SEQUENCE [LARGE SCALE GENOMIC DNA]</scope>
    <source>
        <strain evidence="3 4">FX4</strain>
    </source>
</reference>
<dbReference type="Proteomes" id="UP000695802">
    <property type="component" value="Unassembled WGS sequence"/>
</dbReference>
<accession>A0ABS3B3P1</accession>
<comment type="caution">
    <text evidence="3">The sequence shown here is derived from an EMBL/GenBank/DDBJ whole genome shotgun (WGS) entry which is preliminary data.</text>
</comment>
<proteinExistence type="predicted"/>
<feature type="transmembrane region" description="Helical" evidence="2">
    <location>
        <begin position="48"/>
        <end position="66"/>
    </location>
</feature>
<dbReference type="EMBL" id="JAFIWB010000005">
    <property type="protein sequence ID" value="MBN6102016.1"/>
    <property type="molecule type" value="Genomic_DNA"/>
</dbReference>
<keyword evidence="4" id="KW-1185">Reference proteome</keyword>
<gene>
    <name evidence="3" type="ORF">JR064_07515</name>
</gene>
<dbReference type="RefSeq" id="WP_191825950.1">
    <property type="nucleotide sequence ID" value="NZ_JACSQX010000008.1"/>
</dbReference>
<feature type="region of interest" description="Disordered" evidence="1">
    <location>
        <begin position="1"/>
        <end position="27"/>
    </location>
</feature>
<evidence type="ECO:0000256" key="1">
    <source>
        <dbReference type="SAM" id="MobiDB-lite"/>
    </source>
</evidence>
<organism evidence="3 4">
    <name type="scientific">Xanthomonas bonasiae</name>
    <dbReference type="NCBI Taxonomy" id="2810351"/>
    <lineage>
        <taxon>Bacteria</taxon>
        <taxon>Pseudomonadati</taxon>
        <taxon>Pseudomonadota</taxon>
        <taxon>Gammaproteobacteria</taxon>
        <taxon>Lysobacterales</taxon>
        <taxon>Lysobacteraceae</taxon>
        <taxon>Xanthomonas</taxon>
    </lineage>
</organism>
<sequence length="68" mass="7417">MVSSHRHSASQATATHRAPRANDVPADAPGISEAGAWWRQLRAAVPRWLLVAVALLALGLLLYWYARA</sequence>
<keyword evidence="2" id="KW-0472">Membrane</keyword>
<evidence type="ECO:0000313" key="3">
    <source>
        <dbReference type="EMBL" id="MBN6102016.1"/>
    </source>
</evidence>